<gene>
    <name evidence="2" type="ORF">Bhyg_16155</name>
</gene>
<comment type="caution">
    <text evidence="2">The sequence shown here is derived from an EMBL/GenBank/DDBJ whole genome shotgun (WGS) entry which is preliminary data.</text>
</comment>
<proteinExistence type="predicted"/>
<keyword evidence="3" id="KW-1185">Reference proteome</keyword>
<dbReference type="AlphaFoldDB" id="A0A9Q0RUD4"/>
<evidence type="ECO:0000313" key="2">
    <source>
        <dbReference type="EMBL" id="KAJ6627053.1"/>
    </source>
</evidence>
<sequence length="116" mass="13187">MIVIKMPNTMKIFNSLVLIFAIIEILQAQNHCDDTMCNDVCGEAGMNGTCKANNECDCHYDKKCSMLIDKTCDLICKEMKFNGECDENGLQLSLKFVIQKIARSRAKKTRELKNKE</sequence>
<organism evidence="2 3">
    <name type="scientific">Pseudolycoriella hygida</name>
    <dbReference type="NCBI Taxonomy" id="35572"/>
    <lineage>
        <taxon>Eukaryota</taxon>
        <taxon>Metazoa</taxon>
        <taxon>Ecdysozoa</taxon>
        <taxon>Arthropoda</taxon>
        <taxon>Hexapoda</taxon>
        <taxon>Insecta</taxon>
        <taxon>Pterygota</taxon>
        <taxon>Neoptera</taxon>
        <taxon>Endopterygota</taxon>
        <taxon>Diptera</taxon>
        <taxon>Nematocera</taxon>
        <taxon>Sciaroidea</taxon>
        <taxon>Sciaridae</taxon>
        <taxon>Pseudolycoriella</taxon>
    </lineage>
</organism>
<reference evidence="2" key="1">
    <citation type="submission" date="2022-07" db="EMBL/GenBank/DDBJ databases">
        <authorList>
            <person name="Trinca V."/>
            <person name="Uliana J.V.C."/>
            <person name="Torres T.T."/>
            <person name="Ward R.J."/>
            <person name="Monesi N."/>
        </authorList>
    </citation>
    <scope>NUCLEOTIDE SEQUENCE</scope>
    <source>
        <strain evidence="2">HSMRA1968</strain>
        <tissue evidence="2">Whole embryos</tissue>
    </source>
</reference>
<feature type="signal peptide" evidence="1">
    <location>
        <begin position="1"/>
        <end position="28"/>
    </location>
</feature>
<keyword evidence="1" id="KW-0732">Signal</keyword>
<feature type="chain" id="PRO_5040425967" evidence="1">
    <location>
        <begin position="29"/>
        <end position="116"/>
    </location>
</feature>
<accession>A0A9Q0RUD4</accession>
<name>A0A9Q0RUD4_9DIPT</name>
<evidence type="ECO:0000256" key="1">
    <source>
        <dbReference type="SAM" id="SignalP"/>
    </source>
</evidence>
<dbReference type="Proteomes" id="UP001151699">
    <property type="component" value="Unassembled WGS sequence"/>
</dbReference>
<dbReference type="EMBL" id="WJQU01003178">
    <property type="protein sequence ID" value="KAJ6627053.1"/>
    <property type="molecule type" value="Genomic_DNA"/>
</dbReference>
<evidence type="ECO:0000313" key="3">
    <source>
        <dbReference type="Proteomes" id="UP001151699"/>
    </source>
</evidence>
<protein>
    <submittedName>
        <fullName evidence="2">Uncharacterized protein</fullName>
    </submittedName>
</protein>